<evidence type="ECO:0000313" key="1">
    <source>
        <dbReference type="EMBL" id="MDQ0364658.1"/>
    </source>
</evidence>
<accession>A0AAE3VV88</accession>
<proteinExistence type="predicted"/>
<dbReference type="InterPro" id="IPR015424">
    <property type="entry name" value="PyrdxlP-dep_Trfase"/>
</dbReference>
<dbReference type="AlphaFoldDB" id="A0AAE3VV88"/>
<sequence>MVDVEDLLSAGLDALSSHQRRAARIISLVPTENAGSRLAGAAYGTDAAARAFFNIDGEPGGWTLPSRRHAARIETDVTLPLLHDATGASYVSARPLSGTQSTTLVLASLDAPAGATVLIVHAAHEGVCRTARLVRRMRYTDVHVRHADPYRPDPAALAAATAAHRPALILFEDGGLFPLPLAELLTATGAARTHVDISATMPLIFGGLLPNPLHLGADSIGGSTHTAFPGPQHGVLAMRTAPVAEAVFAAERDLIASHHLAAVCALGLALAEFQSRAGLAYARAIVRTARALGDALAAAGLPPLAADRGYTGGHQLWVDTRTAGLDAARAGERLAAGGIDAEIRDDLPGLGGAPALSLGVAEAVHTGLTESHTPRLAALMSLAIRDPDARDRVAFDVRALRQHLHSPYVLPGRPAR</sequence>
<dbReference type="EMBL" id="JAUSUZ010000001">
    <property type="protein sequence ID" value="MDQ0364658.1"/>
    <property type="molecule type" value="Genomic_DNA"/>
</dbReference>
<organism evidence="1 2">
    <name type="scientific">Catenuloplanes indicus</name>
    <dbReference type="NCBI Taxonomy" id="137267"/>
    <lineage>
        <taxon>Bacteria</taxon>
        <taxon>Bacillati</taxon>
        <taxon>Actinomycetota</taxon>
        <taxon>Actinomycetes</taxon>
        <taxon>Micromonosporales</taxon>
        <taxon>Micromonosporaceae</taxon>
        <taxon>Catenuloplanes</taxon>
    </lineage>
</organism>
<dbReference type="InterPro" id="IPR015422">
    <property type="entry name" value="PyrdxlP-dep_Trfase_small"/>
</dbReference>
<keyword evidence="2" id="KW-1185">Reference proteome</keyword>
<gene>
    <name evidence="1" type="ORF">J2S42_001327</name>
</gene>
<reference evidence="1 2" key="1">
    <citation type="submission" date="2023-07" db="EMBL/GenBank/DDBJ databases">
        <title>Sequencing the genomes of 1000 actinobacteria strains.</title>
        <authorList>
            <person name="Klenk H.-P."/>
        </authorList>
    </citation>
    <scope>NUCLEOTIDE SEQUENCE [LARGE SCALE GENOMIC DNA]</scope>
    <source>
        <strain evidence="1 2">DSM 44709</strain>
    </source>
</reference>
<dbReference type="InterPro" id="IPR015421">
    <property type="entry name" value="PyrdxlP-dep_Trfase_major"/>
</dbReference>
<dbReference type="RefSeq" id="WP_307236239.1">
    <property type="nucleotide sequence ID" value="NZ_JAUSUZ010000001.1"/>
</dbReference>
<comment type="caution">
    <text evidence="1">The sequence shown here is derived from an EMBL/GenBank/DDBJ whole genome shotgun (WGS) entry which is preliminary data.</text>
</comment>
<dbReference type="Gene3D" id="3.40.640.10">
    <property type="entry name" value="Type I PLP-dependent aspartate aminotransferase-like (Major domain)"/>
    <property type="match status" value="1"/>
</dbReference>
<protein>
    <submittedName>
        <fullName evidence="1">Glycine/serine hydroxymethyltransferase</fullName>
    </submittedName>
</protein>
<name>A0AAE3VV88_9ACTN</name>
<dbReference type="Proteomes" id="UP001240236">
    <property type="component" value="Unassembled WGS sequence"/>
</dbReference>
<dbReference type="SUPFAM" id="SSF53383">
    <property type="entry name" value="PLP-dependent transferases"/>
    <property type="match status" value="1"/>
</dbReference>
<evidence type="ECO:0000313" key="2">
    <source>
        <dbReference type="Proteomes" id="UP001240236"/>
    </source>
</evidence>
<dbReference type="Gene3D" id="3.90.1150.10">
    <property type="entry name" value="Aspartate Aminotransferase, domain 1"/>
    <property type="match status" value="1"/>
</dbReference>